<evidence type="ECO:0000256" key="1">
    <source>
        <dbReference type="SAM" id="Coils"/>
    </source>
</evidence>
<name>A0ABN4SU14_9BURK</name>
<keyword evidence="5" id="KW-1185">Reference proteome</keyword>
<keyword evidence="2" id="KW-1133">Transmembrane helix</keyword>
<evidence type="ECO:0000313" key="4">
    <source>
        <dbReference type="EMBL" id="AOV05735.1"/>
    </source>
</evidence>
<evidence type="ECO:0000313" key="3">
    <source>
        <dbReference type="EMBL" id="AOV00558.1"/>
    </source>
</evidence>
<accession>A0ABN4SU14</accession>
<dbReference type="EMBL" id="CP017420">
    <property type="protein sequence ID" value="AOV00558.1"/>
    <property type="molecule type" value="Genomic_DNA"/>
</dbReference>
<keyword evidence="2" id="KW-0472">Membrane</keyword>
<sequence length="97" mass="10679">MRDLKHRAAFEQHGETYVRMLAEQPDSVGKEARAWLGEQQAKREEEAAKLRDAREEETLRLARAANEIAGRSVKIAWIGAGIAAIAVVVTALIAILS</sequence>
<keyword evidence="1" id="KW-0175">Coiled coil</keyword>
<protein>
    <submittedName>
        <fullName evidence="4">Uncharacterized protein</fullName>
    </submittedName>
</protein>
<feature type="coiled-coil region" evidence="1">
    <location>
        <begin position="36"/>
        <end position="67"/>
    </location>
</feature>
<dbReference type="EMBL" id="CP017420">
    <property type="protein sequence ID" value="AOV05735.1"/>
    <property type="molecule type" value="Genomic_DNA"/>
</dbReference>
<feature type="transmembrane region" description="Helical" evidence="2">
    <location>
        <begin position="75"/>
        <end position="96"/>
    </location>
</feature>
<keyword evidence="2" id="KW-0812">Transmembrane</keyword>
<evidence type="ECO:0000313" key="5">
    <source>
        <dbReference type="Proteomes" id="UP000095607"/>
    </source>
</evidence>
<gene>
    <name evidence="3" type="ORF">BI380_03905</name>
    <name evidence="4" type="ORF">BI380_32695</name>
</gene>
<proteinExistence type="predicted"/>
<dbReference type="Proteomes" id="UP000095607">
    <property type="component" value="Chromosome"/>
</dbReference>
<reference evidence="4 5" key="1">
    <citation type="submission" date="2016-09" db="EMBL/GenBank/DDBJ databases">
        <title>Complete genome sequence of Deltia acidovorans CM13 isolated from murine proximal colonic tissue.</title>
        <authorList>
            <person name="Saffarian A."/>
        </authorList>
    </citation>
    <scope>NUCLEOTIDE SEQUENCE [LARGE SCALE GENOMIC DNA]</scope>
    <source>
        <strain evidence="4 5">CM13</strain>
    </source>
</reference>
<organism evidence="4 5">
    <name type="scientific">Delftia tsuruhatensis</name>
    <dbReference type="NCBI Taxonomy" id="180282"/>
    <lineage>
        <taxon>Bacteria</taxon>
        <taxon>Pseudomonadati</taxon>
        <taxon>Pseudomonadota</taxon>
        <taxon>Betaproteobacteria</taxon>
        <taxon>Burkholderiales</taxon>
        <taxon>Comamonadaceae</taxon>
        <taxon>Delftia</taxon>
    </lineage>
</organism>
<evidence type="ECO:0000256" key="2">
    <source>
        <dbReference type="SAM" id="Phobius"/>
    </source>
</evidence>